<name>A0ACB5SDM2_9PEZI</name>
<accession>A0ACB5SDM2</accession>
<evidence type="ECO:0000313" key="1">
    <source>
        <dbReference type="EMBL" id="GME36033.1"/>
    </source>
</evidence>
<reference evidence="1" key="1">
    <citation type="submission" date="2024-09" db="EMBL/GenBank/DDBJ databases">
        <title>Draft Genome Sequences of Neofusicoccum parvum.</title>
        <authorList>
            <person name="Ashida A."/>
            <person name="Camagna M."/>
            <person name="Tanaka A."/>
            <person name="Takemoto D."/>
        </authorList>
    </citation>
    <scope>NUCLEOTIDE SEQUENCE</scope>
    <source>
        <strain evidence="1">PPO83</strain>
    </source>
</reference>
<organism evidence="1 2">
    <name type="scientific">Neofusicoccum parvum</name>
    <dbReference type="NCBI Taxonomy" id="310453"/>
    <lineage>
        <taxon>Eukaryota</taxon>
        <taxon>Fungi</taxon>
        <taxon>Dikarya</taxon>
        <taxon>Ascomycota</taxon>
        <taxon>Pezizomycotina</taxon>
        <taxon>Dothideomycetes</taxon>
        <taxon>Dothideomycetes incertae sedis</taxon>
        <taxon>Botryosphaeriales</taxon>
        <taxon>Botryosphaeriaceae</taxon>
        <taxon>Neofusicoccum</taxon>
    </lineage>
</organism>
<dbReference type="Proteomes" id="UP001165186">
    <property type="component" value="Unassembled WGS sequence"/>
</dbReference>
<gene>
    <name evidence="1" type="primary">g10958</name>
    <name evidence="1" type="ORF">NpPPO83_00010958</name>
</gene>
<keyword evidence="2" id="KW-1185">Reference proteome</keyword>
<proteinExistence type="predicted"/>
<dbReference type="EMBL" id="BSXG01000283">
    <property type="protein sequence ID" value="GME36033.1"/>
    <property type="molecule type" value="Genomic_DNA"/>
</dbReference>
<sequence length="211" mass="23280">MADPDSLTLADRAAFEKLPPHSRRRVLDAMREGAAGSSGRSSWSSFLFTLASTYSLYLASYRTLWPADGPVPDRYVQLVSVQKRMLDILAGEGDPPQPEEMQMLAVWSAVHANQASLDQHADGLLRHSRVANVLHPELPKPDCKRRRGAVRSRSSWNNRVTKDLPPAFSKLPLESDDRDAGVPPGSVQTPLHPGRHRVGRTGSSRRSSGRD</sequence>
<comment type="caution">
    <text evidence="1">The sequence shown here is derived from an EMBL/GenBank/DDBJ whole genome shotgun (WGS) entry which is preliminary data.</text>
</comment>
<protein>
    <submittedName>
        <fullName evidence="1">Uncharacterized protein</fullName>
    </submittedName>
</protein>
<evidence type="ECO:0000313" key="2">
    <source>
        <dbReference type="Proteomes" id="UP001165186"/>
    </source>
</evidence>